<dbReference type="PANTHER" id="PTHR35391:SF7">
    <property type="entry name" value="C2H2-TYPE DOMAIN-CONTAINING PROTEIN"/>
    <property type="match status" value="1"/>
</dbReference>
<proteinExistence type="predicted"/>
<dbReference type="AlphaFoldDB" id="A0A9P9R748"/>
<dbReference type="GO" id="GO:0003700">
    <property type="term" value="F:DNA-binding transcription factor activity"/>
    <property type="evidence" value="ECO:0007669"/>
    <property type="project" value="InterPro"/>
</dbReference>
<organism evidence="4 5">
    <name type="scientific">Fusarium solani</name>
    <name type="common">Filamentous fungus</name>
    <dbReference type="NCBI Taxonomy" id="169388"/>
    <lineage>
        <taxon>Eukaryota</taxon>
        <taxon>Fungi</taxon>
        <taxon>Dikarya</taxon>
        <taxon>Ascomycota</taxon>
        <taxon>Pezizomycotina</taxon>
        <taxon>Sordariomycetes</taxon>
        <taxon>Hypocreomycetidae</taxon>
        <taxon>Hypocreales</taxon>
        <taxon>Nectriaceae</taxon>
        <taxon>Fusarium</taxon>
        <taxon>Fusarium solani species complex</taxon>
    </lineage>
</organism>
<keyword evidence="5" id="KW-1185">Reference proteome</keyword>
<feature type="domain" description="BZIP" evidence="3">
    <location>
        <begin position="830"/>
        <end position="844"/>
    </location>
</feature>
<feature type="compositionally biased region" description="Polar residues" evidence="2">
    <location>
        <begin position="904"/>
        <end position="915"/>
    </location>
</feature>
<dbReference type="OrthoDB" id="5103443at2759"/>
<feature type="compositionally biased region" description="Acidic residues" evidence="2">
    <location>
        <begin position="970"/>
        <end position="979"/>
    </location>
</feature>
<reference evidence="4" key="1">
    <citation type="journal article" date="2021" name="Nat. Commun.">
        <title>Genetic determinants of endophytism in the Arabidopsis root mycobiome.</title>
        <authorList>
            <person name="Mesny F."/>
            <person name="Miyauchi S."/>
            <person name="Thiergart T."/>
            <person name="Pickel B."/>
            <person name="Atanasova L."/>
            <person name="Karlsson M."/>
            <person name="Huettel B."/>
            <person name="Barry K.W."/>
            <person name="Haridas S."/>
            <person name="Chen C."/>
            <person name="Bauer D."/>
            <person name="Andreopoulos W."/>
            <person name="Pangilinan J."/>
            <person name="LaButti K."/>
            <person name="Riley R."/>
            <person name="Lipzen A."/>
            <person name="Clum A."/>
            <person name="Drula E."/>
            <person name="Henrissat B."/>
            <person name="Kohler A."/>
            <person name="Grigoriev I.V."/>
            <person name="Martin F.M."/>
            <person name="Hacquard S."/>
        </authorList>
    </citation>
    <scope>NUCLEOTIDE SEQUENCE</scope>
    <source>
        <strain evidence="4">FSSC 5 MPI-SDFR-AT-0091</strain>
    </source>
</reference>
<feature type="coiled-coil region" evidence="1">
    <location>
        <begin position="562"/>
        <end position="659"/>
    </location>
</feature>
<protein>
    <recommendedName>
        <fullName evidence="3">BZIP domain-containing protein</fullName>
    </recommendedName>
</protein>
<evidence type="ECO:0000256" key="2">
    <source>
        <dbReference type="SAM" id="MobiDB-lite"/>
    </source>
</evidence>
<feature type="region of interest" description="Disordered" evidence="2">
    <location>
        <begin position="415"/>
        <end position="467"/>
    </location>
</feature>
<sequence length="986" mass="110713">MAALIRSQDTLDLETTVRIWQSRQNERQHGGLAPEPDEKSAVARLTAALDTLFREVVVILSDKGKFPRDIFISLDRSRSCFSLWSDGHGVASGSLDDKFQRSRKLRQVTMKTLSHLSSTLVDRLVPVAHILNPKTKGLCDQVSNILEEVNFSHVADDSSSDSTSEYSTADVHELAEDLKTDVDCLIELDQMIRDPATDPEPETAEAEVSLSSWAPHQVFANKIEHRFPGADSKLFSSLGMINYQRYLRCQTERNRNQVHAEQPEQAVQVTTGSKFHDSGLGSSLNPASSYAETAMSYRDGNRSVRIPPLSEEAKGGEAFPCVACGRSPEVTANIDRRHLYIDLQPYVCLDTSCQRSDSTFSNRANWLQHLALDHGMEPNWEQIKCPLCGDEAGPGKIAITTHLGRHLEEISLSALPVAPDSETNSEASESDIDNNNYQVNQDNEEEPQDLEAVEVESEGEISDQTSNISLHSGVQNYGRGFLPLEPSVDSWKTWEDLIDAANREAAGGATGDRPPMLSDYLASPSVKPTAGNEMLQKQTVELYHEPEVQTHNEKEAAFHRRMGEMKTAQEEAKREIEKARIEAEEAAYQQKAEEEERARLYAQAIAMLEIEEAHRRRREDMKVAQEKAKREIKKGKVEAEKAVREILVAERKAQEERRRKYAEAMVLDRTADVEHGQRLDDWQTRRWRWTCPSCGSEDQDRRKGPVCSNCSYLVGDGDGFETSVPEQRQPLEDEIYVPRELSFLEPSFGIDSHTAALKRKLNPIRLSTPADRPLSGLDTNDPPVLPPIQLGNAKGIHTTIPSLNEDNGLVDGLRDVDRDWSLITDLAEQRRRANRMAQRAYRQKLKRRLEDLERRAGAADGQGSDQSGTSKDGPLNDIPTSPAQRSLGRARDRNRDRDGDQEISYGSNDSDQWQQSDHRSLSTEPQAFQAAPEPRTTSHTRHRTPSPPESNGSASRHTPRTDGRFFSVRDDDDDLEDEPWPFPRPL</sequence>
<evidence type="ECO:0000313" key="5">
    <source>
        <dbReference type="Proteomes" id="UP000736672"/>
    </source>
</evidence>
<keyword evidence="1" id="KW-0175">Coiled coil</keyword>
<feature type="compositionally biased region" description="Basic and acidic residues" evidence="2">
    <location>
        <begin position="889"/>
        <end position="900"/>
    </location>
</feature>
<feature type="compositionally biased region" description="Acidic residues" evidence="2">
    <location>
        <begin position="442"/>
        <end position="461"/>
    </location>
</feature>
<dbReference type="CDD" id="cd14688">
    <property type="entry name" value="bZIP_YAP"/>
    <property type="match status" value="1"/>
</dbReference>
<feature type="compositionally biased region" description="Polar residues" evidence="2">
    <location>
        <begin position="421"/>
        <end position="441"/>
    </location>
</feature>
<dbReference type="Proteomes" id="UP000736672">
    <property type="component" value="Unassembled WGS sequence"/>
</dbReference>
<name>A0A9P9R748_FUSSL</name>
<evidence type="ECO:0000259" key="3">
    <source>
        <dbReference type="PROSITE" id="PS00036"/>
    </source>
</evidence>
<dbReference type="EMBL" id="JAGTJS010000005">
    <property type="protein sequence ID" value="KAH7268806.1"/>
    <property type="molecule type" value="Genomic_DNA"/>
</dbReference>
<dbReference type="PANTHER" id="PTHR35391">
    <property type="entry name" value="C2H2-TYPE DOMAIN-CONTAINING PROTEIN-RELATED"/>
    <property type="match status" value="1"/>
</dbReference>
<feature type="region of interest" description="Disordered" evidence="2">
    <location>
        <begin position="854"/>
        <end position="986"/>
    </location>
</feature>
<dbReference type="InterPro" id="IPR004827">
    <property type="entry name" value="bZIP"/>
</dbReference>
<dbReference type="PROSITE" id="PS00036">
    <property type="entry name" value="BZIP_BASIC"/>
    <property type="match status" value="1"/>
</dbReference>
<comment type="caution">
    <text evidence="4">The sequence shown here is derived from an EMBL/GenBank/DDBJ whole genome shotgun (WGS) entry which is preliminary data.</text>
</comment>
<evidence type="ECO:0000256" key="1">
    <source>
        <dbReference type="SAM" id="Coils"/>
    </source>
</evidence>
<gene>
    <name evidence="4" type="ORF">B0J15DRAFT_391165</name>
</gene>
<feature type="compositionally biased region" description="Basic and acidic residues" evidence="2">
    <location>
        <begin position="959"/>
        <end position="969"/>
    </location>
</feature>
<evidence type="ECO:0000313" key="4">
    <source>
        <dbReference type="EMBL" id="KAH7268806.1"/>
    </source>
</evidence>
<accession>A0A9P9R748</accession>